<dbReference type="Gene3D" id="3.30.1490.190">
    <property type="match status" value="1"/>
</dbReference>
<sequence length="138" mass="15118">MTSTDRPAPPSPGLRPTRQRLAVAEAMASFDDFRSAQEIHDLLGRRGETVGLATVYRTLQRLADTGEIDRLLTEGGEAIYRACSATHHHHLVCRSCGRTVEVEGPAVESWTRSIAAEHGYDEVSHTLEIFGTCPACRS</sequence>
<dbReference type="InterPro" id="IPR036390">
    <property type="entry name" value="WH_DNA-bd_sf"/>
</dbReference>
<name>A0ABT8TVI1_9ACTN</name>
<dbReference type="RefSeq" id="WP_302710183.1">
    <property type="nucleotide sequence ID" value="NZ_JAULSC010000035.1"/>
</dbReference>
<evidence type="ECO:0000256" key="3">
    <source>
        <dbReference type="ARBA" id="ARBA00011738"/>
    </source>
</evidence>
<comment type="subcellular location">
    <subcellularLocation>
        <location evidence="1">Cytoplasm</location>
    </subcellularLocation>
</comment>
<comment type="subunit">
    <text evidence="3">Homodimer.</text>
</comment>
<evidence type="ECO:0000256" key="5">
    <source>
        <dbReference type="ARBA" id="ARBA00022491"/>
    </source>
</evidence>
<evidence type="ECO:0000256" key="7">
    <source>
        <dbReference type="ARBA" id="ARBA00022833"/>
    </source>
</evidence>
<dbReference type="Proteomes" id="UP001168363">
    <property type="component" value="Unassembled WGS sequence"/>
</dbReference>
<evidence type="ECO:0000256" key="1">
    <source>
        <dbReference type="ARBA" id="ARBA00004496"/>
    </source>
</evidence>
<organism evidence="11 12">
    <name type="scientific">Nocardioides cremeus</name>
    <dbReference type="NCBI Taxonomy" id="3058044"/>
    <lineage>
        <taxon>Bacteria</taxon>
        <taxon>Bacillati</taxon>
        <taxon>Actinomycetota</taxon>
        <taxon>Actinomycetes</taxon>
        <taxon>Propionibacteriales</taxon>
        <taxon>Nocardioidaceae</taxon>
        <taxon>Nocardioides</taxon>
    </lineage>
</organism>
<dbReference type="Gene3D" id="1.10.10.10">
    <property type="entry name" value="Winged helix-like DNA-binding domain superfamily/Winged helix DNA-binding domain"/>
    <property type="match status" value="1"/>
</dbReference>
<dbReference type="SUPFAM" id="SSF46785">
    <property type="entry name" value="Winged helix' DNA-binding domain"/>
    <property type="match status" value="1"/>
</dbReference>
<dbReference type="InterPro" id="IPR036388">
    <property type="entry name" value="WH-like_DNA-bd_sf"/>
</dbReference>
<evidence type="ECO:0000256" key="4">
    <source>
        <dbReference type="ARBA" id="ARBA00022490"/>
    </source>
</evidence>
<dbReference type="InterPro" id="IPR002481">
    <property type="entry name" value="FUR"/>
</dbReference>
<keyword evidence="12" id="KW-1185">Reference proteome</keyword>
<evidence type="ECO:0000256" key="9">
    <source>
        <dbReference type="ARBA" id="ARBA00023125"/>
    </source>
</evidence>
<evidence type="ECO:0000256" key="8">
    <source>
        <dbReference type="ARBA" id="ARBA00023015"/>
    </source>
</evidence>
<evidence type="ECO:0000313" key="12">
    <source>
        <dbReference type="Proteomes" id="UP001168363"/>
    </source>
</evidence>
<comment type="similarity">
    <text evidence="2">Belongs to the Fur family.</text>
</comment>
<keyword evidence="6" id="KW-0479">Metal-binding</keyword>
<evidence type="ECO:0000256" key="2">
    <source>
        <dbReference type="ARBA" id="ARBA00007957"/>
    </source>
</evidence>
<accession>A0ABT8TVI1</accession>
<evidence type="ECO:0000256" key="6">
    <source>
        <dbReference type="ARBA" id="ARBA00022723"/>
    </source>
</evidence>
<dbReference type="CDD" id="cd07153">
    <property type="entry name" value="Fur_like"/>
    <property type="match status" value="1"/>
</dbReference>
<keyword evidence="5" id="KW-0678">Repressor</keyword>
<dbReference type="EMBL" id="JAULSC010000035">
    <property type="protein sequence ID" value="MDO3397977.1"/>
    <property type="molecule type" value="Genomic_DNA"/>
</dbReference>
<dbReference type="InterPro" id="IPR043135">
    <property type="entry name" value="Fur_C"/>
</dbReference>
<dbReference type="PANTHER" id="PTHR33202">
    <property type="entry name" value="ZINC UPTAKE REGULATION PROTEIN"/>
    <property type="match status" value="1"/>
</dbReference>
<reference evidence="11" key="1">
    <citation type="submission" date="2023-06" db="EMBL/GenBank/DDBJ databases">
        <title>Genome sequence of Nocardioides sp. SOB44.</title>
        <authorList>
            <person name="Zhang G."/>
        </authorList>
    </citation>
    <scope>NUCLEOTIDE SEQUENCE</scope>
    <source>
        <strain evidence="11">SOB44</strain>
    </source>
</reference>
<proteinExistence type="inferred from homology"/>
<evidence type="ECO:0000313" key="11">
    <source>
        <dbReference type="EMBL" id="MDO3397977.1"/>
    </source>
</evidence>
<comment type="caution">
    <text evidence="11">The sequence shown here is derived from an EMBL/GenBank/DDBJ whole genome shotgun (WGS) entry which is preliminary data.</text>
</comment>
<keyword evidence="4" id="KW-0963">Cytoplasm</keyword>
<keyword evidence="7" id="KW-0862">Zinc</keyword>
<evidence type="ECO:0000256" key="10">
    <source>
        <dbReference type="ARBA" id="ARBA00023163"/>
    </source>
</evidence>
<keyword evidence="10" id="KW-0804">Transcription</keyword>
<keyword evidence="8" id="KW-0805">Transcription regulation</keyword>
<dbReference type="Pfam" id="PF01475">
    <property type="entry name" value="FUR"/>
    <property type="match status" value="1"/>
</dbReference>
<gene>
    <name evidence="11" type="ORF">QWJ41_19800</name>
</gene>
<keyword evidence="9" id="KW-0238">DNA-binding</keyword>
<dbReference type="PANTHER" id="PTHR33202:SF2">
    <property type="entry name" value="FERRIC UPTAKE REGULATION PROTEIN"/>
    <property type="match status" value="1"/>
</dbReference>
<protein>
    <submittedName>
        <fullName evidence="11">Fur family transcriptional regulator</fullName>
    </submittedName>
</protein>